<dbReference type="EMBL" id="KZ679009">
    <property type="protein sequence ID" value="PSS22000.1"/>
    <property type="molecule type" value="Genomic_DNA"/>
</dbReference>
<dbReference type="InterPro" id="IPR050883">
    <property type="entry name" value="PNGase"/>
</dbReference>
<dbReference type="Gene3D" id="1.20.1610.10">
    <property type="entry name" value="alpha-1,2-mannosidases domains"/>
    <property type="match status" value="1"/>
</dbReference>
<dbReference type="InterPro" id="IPR012939">
    <property type="entry name" value="Glyco_hydro_92"/>
</dbReference>
<feature type="domain" description="Glycosyl hydrolase family 92" evidence="2">
    <location>
        <begin position="290"/>
        <end position="774"/>
    </location>
</feature>
<organism evidence="4 5">
    <name type="scientific">Amorphotheca resinae ATCC 22711</name>
    <dbReference type="NCBI Taxonomy" id="857342"/>
    <lineage>
        <taxon>Eukaryota</taxon>
        <taxon>Fungi</taxon>
        <taxon>Dikarya</taxon>
        <taxon>Ascomycota</taxon>
        <taxon>Pezizomycotina</taxon>
        <taxon>Leotiomycetes</taxon>
        <taxon>Helotiales</taxon>
        <taxon>Amorphothecaceae</taxon>
        <taxon>Amorphotheca</taxon>
    </lineage>
</organism>
<keyword evidence="4" id="KW-0378">Hydrolase</keyword>
<dbReference type="AlphaFoldDB" id="A0A2T3B5F4"/>
<feature type="signal peptide" evidence="1">
    <location>
        <begin position="1"/>
        <end position="20"/>
    </location>
</feature>
<dbReference type="SUPFAM" id="SSF48208">
    <property type="entry name" value="Six-hairpin glycosidases"/>
    <property type="match status" value="1"/>
</dbReference>
<dbReference type="FunFam" id="2.70.98.10:FF:000010">
    <property type="entry name" value="Alpha-1,2-mannosidase family protein"/>
    <property type="match status" value="1"/>
</dbReference>
<feature type="chain" id="PRO_5015647453" evidence="1">
    <location>
        <begin position="21"/>
        <end position="847"/>
    </location>
</feature>
<dbReference type="RefSeq" id="XP_024722155.1">
    <property type="nucleotide sequence ID" value="XM_024861688.1"/>
</dbReference>
<dbReference type="GO" id="GO:0006516">
    <property type="term" value="P:glycoprotein catabolic process"/>
    <property type="evidence" value="ECO:0007669"/>
    <property type="project" value="TreeGrafter"/>
</dbReference>
<dbReference type="STRING" id="857342.A0A2T3B5F4"/>
<dbReference type="GO" id="GO:0005634">
    <property type="term" value="C:nucleus"/>
    <property type="evidence" value="ECO:0007669"/>
    <property type="project" value="TreeGrafter"/>
</dbReference>
<dbReference type="Gene3D" id="2.70.98.10">
    <property type="match status" value="1"/>
</dbReference>
<dbReference type="PANTHER" id="PTHR12143:SF25">
    <property type="entry name" value="FAMILY PROTEIN, PUTATIVE (AFU_ORTHOLOGUE AFUA_1G10790)-RELATED"/>
    <property type="match status" value="1"/>
</dbReference>
<protein>
    <submittedName>
        <fullName evidence="4">Glycoside hydrolase family 92 protein</fullName>
    </submittedName>
</protein>
<proteinExistence type="predicted"/>
<keyword evidence="5" id="KW-1185">Reference proteome</keyword>
<dbReference type="GeneID" id="36569769"/>
<dbReference type="InterPro" id="IPR005887">
    <property type="entry name" value="GH92_a_mannosidase_put"/>
</dbReference>
<dbReference type="InParanoid" id="A0A2T3B5F4"/>
<dbReference type="PANTHER" id="PTHR12143">
    <property type="entry name" value="PEPTIDE N-GLYCANASE PNGASE -RELATED"/>
    <property type="match status" value="1"/>
</dbReference>
<dbReference type="GO" id="GO:0030246">
    <property type="term" value="F:carbohydrate binding"/>
    <property type="evidence" value="ECO:0007669"/>
    <property type="project" value="InterPro"/>
</dbReference>
<dbReference type="InterPro" id="IPR014718">
    <property type="entry name" value="GH-type_carb-bd"/>
</dbReference>
<dbReference type="Proteomes" id="UP000241818">
    <property type="component" value="Unassembled WGS sequence"/>
</dbReference>
<feature type="domain" description="Glycosyl hydrolase family 92 N-terminal" evidence="3">
    <location>
        <begin position="34"/>
        <end position="284"/>
    </location>
</feature>
<dbReference type="Pfam" id="PF07971">
    <property type="entry name" value="Glyco_hydro_92"/>
    <property type="match status" value="1"/>
</dbReference>
<dbReference type="OrthoDB" id="449263at2759"/>
<dbReference type="FunFam" id="1.20.1050.60:FF:000002">
    <property type="entry name" value="Glycosyl hydrolase family 92"/>
    <property type="match status" value="1"/>
</dbReference>
<gene>
    <name evidence="4" type="ORF">M430DRAFT_118046</name>
</gene>
<dbReference type="Pfam" id="PF17678">
    <property type="entry name" value="Glyco_hydro_92N"/>
    <property type="match status" value="1"/>
</dbReference>
<evidence type="ECO:0000313" key="5">
    <source>
        <dbReference type="Proteomes" id="UP000241818"/>
    </source>
</evidence>
<dbReference type="GO" id="GO:0000224">
    <property type="term" value="F:peptide-N4-(N-acetyl-beta-glucosaminyl)asparagine amidase activity"/>
    <property type="evidence" value="ECO:0007669"/>
    <property type="project" value="TreeGrafter"/>
</dbReference>
<dbReference type="InterPro" id="IPR041371">
    <property type="entry name" value="GH92_N"/>
</dbReference>
<dbReference type="GO" id="GO:0005975">
    <property type="term" value="P:carbohydrate metabolic process"/>
    <property type="evidence" value="ECO:0007669"/>
    <property type="project" value="InterPro"/>
</dbReference>
<dbReference type="FunFam" id="3.30.2080.10:FF:000001">
    <property type="entry name" value="Alpha-1,2-mannosidase subfamily"/>
    <property type="match status" value="1"/>
</dbReference>
<sequence length="847" mass="91940">MLLDPLSTVLLPALFGIAAAQNGKTDSTYDVLQYVDQLIGSSNGGNVFPGATLPYGMAKAVADTNSGSNQGGFTTDGSSITGFSNMHDSGTGGSPSLGLFALFPYAGCAGDDVDGCDYPKKTRATSYDNSSVVATPGYFAVTLASGIEADMTVAQHTSLFRFKFSVTDAAGNASSPLILMDLTDLSDSRQDNATVSVDAGTGRITGNARFLPSFGSGTYVGYFCADFSGAPLRDNGIFVNSRASTDIKTLTISRSINGYPLPGGAFVRFQNPGEDGILARVGVSFISSDQACSNAESEIPSFDFDATHTAAETAWRDKISPIVVETTGVDVSILKNFYSGIYRTMVNPQDYSGENPLWQSDEPYFDSFYCIWDLFRSQMPFLTILDPATVARVVRSLIDTYSHEGWLPDCRMSLCKGYTQGGSNADNILADAYLKGISDGIDWKLGYEAVVNDAENEPYDWSSEGRGGLDSWKALGYIPVQDFDYKGFGTMTRSVSRTLEYNYNDFVIAQIGAGLGGLEGDVEKYTARSGNWANLFNPDQTSYFANGSNTGFEGFFQPKYLNRTWGFQDPLKCSNVDENPNSVCSLQNSGAETFESSIWEYSFFVPHDQASLITYFGGPAAFVERLNFLHDQQITYIGNEPAFLTVFQYHYAGRPALSALRSHYYIPAYFAPTDAGLPGNDDSGAMGSFLAFAMMGLFPNPGQNVYLITPPYFENVSITSPLTNKTATVRNVNFDPTYKNIYIQSATLDGVPYTKNWIDHSFFTEGKELILTLGSTESTWGTAVADLPPSLGKYEGFGNSTTNSTSAYRKRAVRFTEHHDSIFPNAIPHLGADEKTGANYWAHAQGR</sequence>
<dbReference type="Gene3D" id="1.20.1050.60">
    <property type="entry name" value="alpha-1,2-mannosidase"/>
    <property type="match status" value="1"/>
</dbReference>
<dbReference type="FunFam" id="1.20.1610.10:FF:000002">
    <property type="entry name" value="Alpha-1,2-mannosidase family protein"/>
    <property type="match status" value="1"/>
</dbReference>
<name>A0A2T3B5F4_AMORE</name>
<evidence type="ECO:0000259" key="2">
    <source>
        <dbReference type="Pfam" id="PF07971"/>
    </source>
</evidence>
<accession>A0A2T3B5F4</accession>
<evidence type="ECO:0000259" key="3">
    <source>
        <dbReference type="Pfam" id="PF17678"/>
    </source>
</evidence>
<evidence type="ECO:0000313" key="4">
    <source>
        <dbReference type="EMBL" id="PSS22000.1"/>
    </source>
</evidence>
<dbReference type="GO" id="GO:0005829">
    <property type="term" value="C:cytosol"/>
    <property type="evidence" value="ECO:0007669"/>
    <property type="project" value="TreeGrafter"/>
</dbReference>
<dbReference type="NCBIfam" id="TIGR01180">
    <property type="entry name" value="aman2_put"/>
    <property type="match status" value="1"/>
</dbReference>
<evidence type="ECO:0000256" key="1">
    <source>
        <dbReference type="SAM" id="SignalP"/>
    </source>
</evidence>
<keyword evidence="1" id="KW-0732">Signal</keyword>
<reference evidence="4 5" key="1">
    <citation type="journal article" date="2018" name="New Phytol.">
        <title>Comparative genomics and transcriptomics depict ericoid mycorrhizal fungi as versatile saprotrophs and plant mutualists.</title>
        <authorList>
            <person name="Martino E."/>
            <person name="Morin E."/>
            <person name="Grelet G.A."/>
            <person name="Kuo A."/>
            <person name="Kohler A."/>
            <person name="Daghino S."/>
            <person name="Barry K.W."/>
            <person name="Cichocki N."/>
            <person name="Clum A."/>
            <person name="Dockter R.B."/>
            <person name="Hainaut M."/>
            <person name="Kuo R.C."/>
            <person name="LaButti K."/>
            <person name="Lindahl B.D."/>
            <person name="Lindquist E.A."/>
            <person name="Lipzen A."/>
            <person name="Khouja H.R."/>
            <person name="Magnuson J."/>
            <person name="Murat C."/>
            <person name="Ohm R.A."/>
            <person name="Singer S.W."/>
            <person name="Spatafora J.W."/>
            <person name="Wang M."/>
            <person name="Veneault-Fourrey C."/>
            <person name="Henrissat B."/>
            <person name="Grigoriev I.V."/>
            <person name="Martin F.M."/>
            <person name="Perotto S."/>
        </authorList>
    </citation>
    <scope>NUCLEOTIDE SEQUENCE [LARGE SCALE GENOMIC DNA]</scope>
    <source>
        <strain evidence="4 5">ATCC 22711</strain>
    </source>
</reference>
<dbReference type="Gene3D" id="3.30.2080.10">
    <property type="entry name" value="GH92 mannosidase domain"/>
    <property type="match status" value="1"/>
</dbReference>
<dbReference type="InterPro" id="IPR008928">
    <property type="entry name" value="6-hairpin_glycosidase_sf"/>
</dbReference>